<evidence type="ECO:0000259" key="9">
    <source>
        <dbReference type="Pfam" id="PF02397"/>
    </source>
</evidence>
<dbReference type="GO" id="GO:0016020">
    <property type="term" value="C:membrane"/>
    <property type="evidence" value="ECO:0007669"/>
    <property type="project" value="UniProtKB-SubCell"/>
</dbReference>
<organism evidence="10 11">
    <name type="scientific">Isosphaera pallida (strain ATCC 43644 / DSM 9630 / IS1B)</name>
    <dbReference type="NCBI Taxonomy" id="575540"/>
    <lineage>
        <taxon>Bacteria</taxon>
        <taxon>Pseudomonadati</taxon>
        <taxon>Planctomycetota</taxon>
        <taxon>Planctomycetia</taxon>
        <taxon>Isosphaerales</taxon>
        <taxon>Isosphaeraceae</taxon>
        <taxon>Isosphaera</taxon>
    </lineage>
</organism>
<evidence type="ECO:0000256" key="3">
    <source>
        <dbReference type="ARBA" id="ARBA00022679"/>
    </source>
</evidence>
<keyword evidence="11" id="KW-1185">Reference proteome</keyword>
<dbReference type="InterPro" id="IPR017475">
    <property type="entry name" value="EPS_sugar_tfrase"/>
</dbReference>
<evidence type="ECO:0000256" key="6">
    <source>
        <dbReference type="ARBA" id="ARBA00023136"/>
    </source>
</evidence>
<accession>E8R308</accession>
<keyword evidence="5 8" id="KW-1133">Transmembrane helix</keyword>
<dbReference type="Proteomes" id="UP000008631">
    <property type="component" value="Chromosome"/>
</dbReference>
<evidence type="ECO:0000256" key="7">
    <source>
        <dbReference type="SAM" id="MobiDB-lite"/>
    </source>
</evidence>
<dbReference type="eggNOG" id="COG2148">
    <property type="taxonomic scope" value="Bacteria"/>
</dbReference>
<dbReference type="PANTHER" id="PTHR30576:SF0">
    <property type="entry name" value="UNDECAPRENYL-PHOSPHATE N-ACETYLGALACTOSAMINYL 1-PHOSPHATE TRANSFERASE-RELATED"/>
    <property type="match status" value="1"/>
</dbReference>
<dbReference type="GO" id="GO:0016780">
    <property type="term" value="F:phosphotransferase activity, for other substituted phosphate groups"/>
    <property type="evidence" value="ECO:0007669"/>
    <property type="project" value="TreeGrafter"/>
</dbReference>
<comment type="similarity">
    <text evidence="2">Belongs to the bacterial sugar transferase family.</text>
</comment>
<keyword evidence="6 8" id="KW-0472">Membrane</keyword>
<dbReference type="EMBL" id="CP002353">
    <property type="protein sequence ID" value="ADV61512.1"/>
    <property type="molecule type" value="Genomic_DNA"/>
</dbReference>
<dbReference type="InterPro" id="IPR003362">
    <property type="entry name" value="Bact_transf"/>
</dbReference>
<evidence type="ECO:0000313" key="10">
    <source>
        <dbReference type="EMBL" id="ADV61512.1"/>
    </source>
</evidence>
<feature type="transmembrane region" description="Helical" evidence="8">
    <location>
        <begin position="83"/>
        <end position="106"/>
    </location>
</feature>
<dbReference type="Pfam" id="PF02397">
    <property type="entry name" value="Bac_transf"/>
    <property type="match status" value="1"/>
</dbReference>
<protein>
    <submittedName>
        <fullName evidence="10">Sugar transferase</fullName>
    </submittedName>
</protein>
<evidence type="ECO:0000256" key="4">
    <source>
        <dbReference type="ARBA" id="ARBA00022692"/>
    </source>
</evidence>
<gene>
    <name evidence="10" type="ordered locus">Isop_0923</name>
</gene>
<dbReference type="HOGENOM" id="CLU_733133_0_0_0"/>
<comment type="subcellular location">
    <subcellularLocation>
        <location evidence="1">Membrane</location>
        <topology evidence="1">Multi-pass membrane protein</topology>
    </subcellularLocation>
</comment>
<dbReference type="PANTHER" id="PTHR30576">
    <property type="entry name" value="COLANIC BIOSYNTHESIS UDP-GLUCOSE LIPID CARRIER TRANSFERASE"/>
    <property type="match status" value="1"/>
</dbReference>
<reference key="1">
    <citation type="submission" date="2010-11" db="EMBL/GenBank/DDBJ databases">
        <title>The complete sequence of chromosome of Isophaera pallida ATCC 43644.</title>
        <authorList>
            <consortium name="US DOE Joint Genome Institute (JGI-PGF)"/>
            <person name="Lucas S."/>
            <person name="Copeland A."/>
            <person name="Lapidus A."/>
            <person name="Bruce D."/>
            <person name="Goodwin L."/>
            <person name="Pitluck S."/>
            <person name="Kyrpides N."/>
            <person name="Mavromatis K."/>
            <person name="Pagani I."/>
            <person name="Ivanova N."/>
            <person name="Saunders E."/>
            <person name="Brettin T."/>
            <person name="Detter J.C."/>
            <person name="Han C."/>
            <person name="Tapia R."/>
            <person name="Land M."/>
            <person name="Hauser L."/>
            <person name="Markowitz V."/>
            <person name="Cheng J.-F."/>
            <person name="Hugenholtz P."/>
            <person name="Woyke T."/>
            <person name="Wu D."/>
            <person name="Eisen J.A."/>
        </authorList>
    </citation>
    <scope>NUCLEOTIDE SEQUENCE</scope>
    <source>
        <strain>ATCC 43644</strain>
    </source>
</reference>
<keyword evidence="4 8" id="KW-0812">Transmembrane</keyword>
<dbReference type="NCBIfam" id="TIGR03025">
    <property type="entry name" value="EPS_sugtrans"/>
    <property type="match status" value="1"/>
</dbReference>
<evidence type="ECO:0000256" key="2">
    <source>
        <dbReference type="ARBA" id="ARBA00006464"/>
    </source>
</evidence>
<keyword evidence="3 10" id="KW-0808">Transferase</keyword>
<evidence type="ECO:0000256" key="8">
    <source>
        <dbReference type="SAM" id="Phobius"/>
    </source>
</evidence>
<feature type="domain" description="Bacterial sugar transferase" evidence="9">
    <location>
        <begin position="78"/>
        <end position="259"/>
    </location>
</feature>
<sequence length="377" mass="42010">MGQVSMKGFPESASGSVTIPSRVSFRNAAQRRLVRLRGWRRLTYPHSHLATFPARSHACEPSNALPCSTSTGLSHPLKRALDLVGATVGLILLTPLFGVVALAIWLTDGRPIFYVQERVGRGGRIFQMWKFRSMRRDAETRTGPIWAAANDDRCTRVGAWLRKTNIDELPQLWNVLKGEMSLVGPRPERPVFVEQFARDLPLYHRRHEGPGGMTGWAQVHGYRGRTSISKRLEYDLEYLDHWSLGLDLKILAMTVLHVLWGRSRWAPPPWRHTPPAPESRLAALEQARRLENPSSEDIPTHLPGSATERCLTQDEAASVTADASTWNHVTLIPHDKPGRSGSRPLPSDHAPSGGEFLRLVSLPTPTASLDRVVGRLG</sequence>
<evidence type="ECO:0000256" key="5">
    <source>
        <dbReference type="ARBA" id="ARBA00022989"/>
    </source>
</evidence>
<dbReference type="STRING" id="575540.Isop_0923"/>
<name>E8R308_ISOPI</name>
<dbReference type="AlphaFoldDB" id="E8R308"/>
<reference evidence="10 11" key="2">
    <citation type="journal article" date="2011" name="Stand. Genomic Sci.">
        <title>Complete genome sequence of Isosphaera pallida type strain (IS1B).</title>
        <authorList>
            <consortium name="US DOE Joint Genome Institute (JGI-PGF)"/>
            <person name="Goker M."/>
            <person name="Cleland D."/>
            <person name="Saunders E."/>
            <person name="Lapidus A."/>
            <person name="Nolan M."/>
            <person name="Lucas S."/>
            <person name="Hammon N."/>
            <person name="Deshpande S."/>
            <person name="Cheng J.F."/>
            <person name="Tapia R."/>
            <person name="Han C."/>
            <person name="Goodwin L."/>
            <person name="Pitluck S."/>
            <person name="Liolios K."/>
            <person name="Pagani I."/>
            <person name="Ivanova N."/>
            <person name="Mavromatis K."/>
            <person name="Pati A."/>
            <person name="Chen A."/>
            <person name="Palaniappan K."/>
            <person name="Land M."/>
            <person name="Hauser L."/>
            <person name="Chang Y.J."/>
            <person name="Jeffries C.D."/>
            <person name="Detter J.C."/>
            <person name="Beck B."/>
            <person name="Woyke T."/>
            <person name="Bristow J."/>
            <person name="Eisen J.A."/>
            <person name="Markowitz V."/>
            <person name="Hugenholtz P."/>
            <person name="Kyrpides N.C."/>
            <person name="Klenk H.P."/>
        </authorList>
    </citation>
    <scope>NUCLEOTIDE SEQUENCE [LARGE SCALE GENOMIC DNA]</scope>
    <source>
        <strain evidence="11">ATCC 43644 / DSM 9630 / IS1B</strain>
    </source>
</reference>
<proteinExistence type="inferred from homology"/>
<dbReference type="InParanoid" id="E8R308"/>
<feature type="region of interest" description="Disordered" evidence="7">
    <location>
        <begin position="328"/>
        <end position="354"/>
    </location>
</feature>
<evidence type="ECO:0000256" key="1">
    <source>
        <dbReference type="ARBA" id="ARBA00004141"/>
    </source>
</evidence>
<evidence type="ECO:0000313" key="11">
    <source>
        <dbReference type="Proteomes" id="UP000008631"/>
    </source>
</evidence>
<dbReference type="KEGG" id="ipa:Isop_0923"/>